<proteinExistence type="predicted"/>
<sequence>MSLSPPSTRPHSHYLPTKHPSETCRLWERECLRAWLEMKRDLAEVQQHQPH</sequence>
<dbReference type="RefSeq" id="WP_252665043.1">
    <property type="nucleotide sequence ID" value="NZ_CP098611.1"/>
</dbReference>
<dbReference type="Proteomes" id="UP001056708">
    <property type="component" value="Chromosome"/>
</dbReference>
<dbReference type="EMBL" id="CP098611">
    <property type="protein sequence ID" value="USR92867.1"/>
    <property type="molecule type" value="Genomic_DNA"/>
</dbReference>
<keyword evidence="2" id="KW-1185">Reference proteome</keyword>
<accession>A0ABY5AUG1</accession>
<protein>
    <submittedName>
        <fullName evidence="1">Uncharacterized protein</fullName>
    </submittedName>
</protein>
<evidence type="ECO:0000313" key="2">
    <source>
        <dbReference type="Proteomes" id="UP001056708"/>
    </source>
</evidence>
<name>A0ABY5AUG1_9CYAN</name>
<organism evidence="1 2">
    <name type="scientific">Phormidium yuhuli AB48</name>
    <dbReference type="NCBI Taxonomy" id="2940671"/>
    <lineage>
        <taxon>Bacteria</taxon>
        <taxon>Bacillati</taxon>
        <taxon>Cyanobacteriota</taxon>
        <taxon>Cyanophyceae</taxon>
        <taxon>Oscillatoriophycideae</taxon>
        <taxon>Oscillatoriales</taxon>
        <taxon>Oscillatoriaceae</taxon>
        <taxon>Phormidium</taxon>
        <taxon>Phormidium yuhuli</taxon>
    </lineage>
</organism>
<gene>
    <name evidence="1" type="ORF">NEA10_09180</name>
</gene>
<evidence type="ECO:0000313" key="1">
    <source>
        <dbReference type="EMBL" id="USR92867.1"/>
    </source>
</evidence>
<reference evidence="1" key="1">
    <citation type="submission" date="2022-06" db="EMBL/GenBank/DDBJ databases">
        <title>Genome sequence of Phormidium yuhuli AB48 isolated from an industrial photobioreactor environment.</title>
        <authorList>
            <person name="Qiu Y."/>
            <person name="Noonan A.J.C."/>
            <person name="Dofher K."/>
            <person name="Koch M."/>
            <person name="Kieft B."/>
            <person name="Lin X."/>
            <person name="Ziels R.M."/>
            <person name="Hallam S.J."/>
        </authorList>
    </citation>
    <scope>NUCLEOTIDE SEQUENCE</scope>
    <source>
        <strain evidence="1">AB48</strain>
    </source>
</reference>